<dbReference type="Proteomes" id="UP000501387">
    <property type="component" value="Chromosome"/>
</dbReference>
<evidence type="ECO:0000259" key="3">
    <source>
        <dbReference type="SMART" id="SM00062"/>
    </source>
</evidence>
<dbReference type="PROSITE" id="PS51257">
    <property type="entry name" value="PROKAR_LIPOPROTEIN"/>
    <property type="match status" value="1"/>
</dbReference>
<evidence type="ECO:0000256" key="2">
    <source>
        <dbReference type="SAM" id="SignalP"/>
    </source>
</evidence>
<dbReference type="SMART" id="SM00062">
    <property type="entry name" value="PBPb"/>
    <property type="match status" value="1"/>
</dbReference>
<feature type="chain" id="PRO_5039665877" evidence="2">
    <location>
        <begin position="28"/>
        <end position="312"/>
    </location>
</feature>
<dbReference type="Gene3D" id="3.40.190.10">
    <property type="entry name" value="Periplasmic binding protein-like II"/>
    <property type="match status" value="2"/>
</dbReference>
<dbReference type="InterPro" id="IPR001638">
    <property type="entry name" value="Solute-binding_3/MltF_N"/>
</dbReference>
<dbReference type="PANTHER" id="PTHR35936">
    <property type="entry name" value="MEMBRANE-BOUND LYTIC MUREIN TRANSGLYCOSYLASE F"/>
    <property type="match status" value="1"/>
</dbReference>
<dbReference type="AlphaFoldDB" id="A0A6G8FIM0"/>
<accession>A0A6G8FIM0</accession>
<feature type="domain" description="Solute-binding protein family 3/N-terminal" evidence="3">
    <location>
        <begin position="70"/>
        <end position="300"/>
    </location>
</feature>
<evidence type="ECO:0000313" key="5">
    <source>
        <dbReference type="Proteomes" id="UP000501387"/>
    </source>
</evidence>
<keyword evidence="5" id="KW-1185">Reference proteome</keyword>
<protein>
    <submittedName>
        <fullName evidence="4">ABC transporter substrate-binding protein</fullName>
    </submittedName>
</protein>
<dbReference type="EMBL" id="CP049934">
    <property type="protein sequence ID" value="QIM16178.1"/>
    <property type="molecule type" value="Genomic_DNA"/>
</dbReference>
<organism evidence="4 5">
    <name type="scientific">Leucobacter insecticola</name>
    <dbReference type="NCBI Taxonomy" id="2714934"/>
    <lineage>
        <taxon>Bacteria</taxon>
        <taxon>Bacillati</taxon>
        <taxon>Actinomycetota</taxon>
        <taxon>Actinomycetes</taxon>
        <taxon>Micrococcales</taxon>
        <taxon>Microbacteriaceae</taxon>
        <taxon>Leucobacter</taxon>
    </lineage>
</organism>
<evidence type="ECO:0000256" key="1">
    <source>
        <dbReference type="ARBA" id="ARBA00022729"/>
    </source>
</evidence>
<dbReference type="PANTHER" id="PTHR35936:SF17">
    <property type="entry name" value="ARGININE-BINDING EXTRACELLULAR PROTEIN ARTP"/>
    <property type="match status" value="1"/>
</dbReference>
<proteinExistence type="predicted"/>
<dbReference type="RefSeq" id="WP_166322944.1">
    <property type="nucleotide sequence ID" value="NZ_CP049934.1"/>
</dbReference>
<reference evidence="4 5" key="1">
    <citation type="submission" date="2020-03" db="EMBL/GenBank/DDBJ databases">
        <title>Leucobacter sp. nov., isolated from beetles.</title>
        <authorList>
            <person name="Hyun D.-W."/>
            <person name="Bae J.-W."/>
        </authorList>
    </citation>
    <scope>NUCLEOTIDE SEQUENCE [LARGE SCALE GENOMIC DNA]</scope>
    <source>
        <strain evidence="4 5">HDW9B</strain>
    </source>
</reference>
<gene>
    <name evidence="4" type="ORF">G7067_06690</name>
</gene>
<dbReference type="CDD" id="cd01004">
    <property type="entry name" value="PBP2_MidA_like"/>
    <property type="match status" value="1"/>
</dbReference>
<feature type="signal peptide" evidence="2">
    <location>
        <begin position="1"/>
        <end position="27"/>
    </location>
</feature>
<keyword evidence="1 2" id="KW-0732">Signal</keyword>
<sequence length="312" mass="32583">MRLITLGSAAIAASAAFTLALTGCTNASMDQADDATTPDSPKLPTETISQLDADPALEALLPERIRTAGTLNIATDPTYAPFEVYAADNKTVVGLDADLAESLGQLLGLEVTFVPSGFDNIIPGLSSGKYDMAMSAFSVTDERKQNADFVVYHQSGSGIAVPTGNPDKLSMDPMTLCGKIIGAEKGSTQGMEIMPEFNKQCEAAGKESIDIKLFPGTDKAITALSSGRVQGVVSGATGLGYQAKITGAFDLAEGGDYEPKPTGLVLPKGSDLTPAITAAMEKLVTEKPYHEAFQKWGINDSNEVAPEQVAVK</sequence>
<name>A0A6G8FIM0_9MICO</name>
<dbReference type="SUPFAM" id="SSF53850">
    <property type="entry name" value="Periplasmic binding protein-like II"/>
    <property type="match status" value="1"/>
</dbReference>
<evidence type="ECO:0000313" key="4">
    <source>
        <dbReference type="EMBL" id="QIM16178.1"/>
    </source>
</evidence>
<dbReference type="Pfam" id="PF00497">
    <property type="entry name" value="SBP_bac_3"/>
    <property type="match status" value="1"/>
</dbReference>
<dbReference type="KEGG" id="lins:G7067_06690"/>